<evidence type="ECO:0000313" key="6">
    <source>
        <dbReference type="EMBL" id="QDL54240.1"/>
    </source>
</evidence>
<evidence type="ECO:0000313" key="7">
    <source>
        <dbReference type="Proteomes" id="UP000317365"/>
    </source>
</evidence>
<keyword evidence="7" id="KW-1185">Reference proteome</keyword>
<comment type="similarity">
    <text evidence="2">Belongs to the transposase mutator family.</text>
</comment>
<organism evidence="6 7">
    <name type="scientific">Rhodoferax aquaticus</name>
    <dbReference type="NCBI Taxonomy" id="2527691"/>
    <lineage>
        <taxon>Bacteria</taxon>
        <taxon>Pseudomonadati</taxon>
        <taxon>Pseudomonadota</taxon>
        <taxon>Betaproteobacteria</taxon>
        <taxon>Burkholderiales</taxon>
        <taxon>Comamonadaceae</taxon>
        <taxon>Rhodoferax</taxon>
    </lineage>
</organism>
<accession>A0A515ENM4</accession>
<evidence type="ECO:0000256" key="4">
    <source>
        <dbReference type="ARBA" id="ARBA00023125"/>
    </source>
</evidence>
<dbReference type="InterPro" id="IPR001207">
    <property type="entry name" value="Transposase_mutator"/>
</dbReference>
<reference evidence="7" key="2">
    <citation type="journal article" date="2020" name="Int. J. Syst. Evol. Microbiol.">
        <title>Genomic insights into a novel species Rhodoferax aquaticus sp. nov., isolated from freshwater.</title>
        <authorList>
            <person name="Li T."/>
            <person name="Zhuo Y."/>
            <person name="Jin C.Z."/>
            <person name="Wu X."/>
            <person name="Ko S.R."/>
            <person name="Jin F.J."/>
            <person name="Ahn C.Y."/>
            <person name="Oh H.M."/>
            <person name="Lee H.G."/>
            <person name="Jin L."/>
        </authorList>
    </citation>
    <scope>NUCLEOTIDE SEQUENCE [LARGE SCALE GENOMIC DNA]</scope>
    <source>
        <strain evidence="7">Gr-4</strain>
    </source>
</reference>
<name>A0A515ENM4_9BURK</name>
<keyword evidence="5" id="KW-0233">DNA recombination</keyword>
<dbReference type="KEGG" id="rhg:EXZ61_08705"/>
<dbReference type="GO" id="GO:0003677">
    <property type="term" value="F:DNA binding"/>
    <property type="evidence" value="ECO:0007669"/>
    <property type="project" value="UniProtKB-KW"/>
</dbReference>
<comment type="function">
    <text evidence="1">Required for the transposition of the insertion element.</text>
</comment>
<dbReference type="Pfam" id="PF00872">
    <property type="entry name" value="Transposase_mut"/>
    <property type="match status" value="1"/>
</dbReference>
<reference evidence="7" key="1">
    <citation type="submission" date="2019-02" db="EMBL/GenBank/DDBJ databases">
        <title>Complete genome sequence of Rhodoferax sp. Gr-4.</title>
        <authorList>
            <person name="Jin L."/>
        </authorList>
    </citation>
    <scope>NUCLEOTIDE SEQUENCE [LARGE SCALE GENOMIC DNA]</scope>
    <source>
        <strain evidence="7">Gr-4</strain>
    </source>
</reference>
<dbReference type="EMBL" id="CP036282">
    <property type="protein sequence ID" value="QDL54240.1"/>
    <property type="molecule type" value="Genomic_DNA"/>
</dbReference>
<evidence type="ECO:0000256" key="1">
    <source>
        <dbReference type="ARBA" id="ARBA00002190"/>
    </source>
</evidence>
<dbReference type="GO" id="GO:0004803">
    <property type="term" value="F:transposase activity"/>
    <property type="evidence" value="ECO:0007669"/>
    <property type="project" value="InterPro"/>
</dbReference>
<evidence type="ECO:0000256" key="2">
    <source>
        <dbReference type="ARBA" id="ARBA00010961"/>
    </source>
</evidence>
<dbReference type="Proteomes" id="UP000317365">
    <property type="component" value="Chromosome"/>
</dbReference>
<gene>
    <name evidence="6" type="ORF">EXZ61_08705</name>
</gene>
<evidence type="ECO:0000256" key="3">
    <source>
        <dbReference type="ARBA" id="ARBA00022578"/>
    </source>
</evidence>
<keyword evidence="3" id="KW-0815">Transposition</keyword>
<dbReference type="GO" id="GO:0006313">
    <property type="term" value="P:DNA transposition"/>
    <property type="evidence" value="ECO:0007669"/>
    <property type="project" value="InterPro"/>
</dbReference>
<dbReference type="AlphaFoldDB" id="A0A515ENM4"/>
<keyword evidence="4" id="KW-0238">DNA-binding</keyword>
<sequence length="41" mass="4637">MKSRENAVVRRKAVYLALGVLSDGTREIMGLWIVRTEAAKF</sequence>
<protein>
    <submittedName>
        <fullName evidence="6">Uncharacterized protein</fullName>
    </submittedName>
</protein>
<proteinExistence type="inferred from homology"/>
<evidence type="ECO:0000256" key="5">
    <source>
        <dbReference type="ARBA" id="ARBA00023172"/>
    </source>
</evidence>